<sequence length="327" mass="34891">MMYLDLMDKPLFVVLLLCGLMMLSLYFALCFVLPSFVLCVRIRRANGRLRKIAGSGNGPVADVELDAIFDAGRYLARSWQNYRKTLVSSGGSGSRRATVPAAVCFERHENIDVPLKLEFFRHCPGLMTGIGIVGTFSGLLLGLHQFADAIAPKATALATPVRQIGAMGHAPASAASAPMTGGVFVSFSATPVRLPAVTGMKVLNEGHDGMAGAAITHAAIKPVMAPLTGDMLTGALSCLLHSVSGAFLVSAIAVLCALLTTFVEKLLVAQCFHQLQELSSTIDRLFAFNPGDDPMMRLTLTSESTERLIKRIALALDDIAISRDQVQ</sequence>
<feature type="transmembrane region" description="Helical" evidence="1">
    <location>
        <begin position="239"/>
        <end position="263"/>
    </location>
</feature>
<evidence type="ECO:0000313" key="2">
    <source>
        <dbReference type="EMBL" id="CBA16012.1"/>
    </source>
</evidence>
<keyword evidence="1" id="KW-0812">Transmembrane</keyword>
<name>D2UAJ0_XANAP</name>
<dbReference type="Proteomes" id="UP000001890">
    <property type="component" value="Chromosome"/>
</dbReference>
<dbReference type="GeneID" id="57876810"/>
<keyword evidence="3" id="KW-1185">Reference proteome</keyword>
<gene>
    <name evidence="2" type="primary">xapI</name>
    <name evidence="2" type="ordered locus">XALc_1507</name>
</gene>
<reference evidence="2 3" key="1">
    <citation type="journal article" date="2009" name="BMC Genomics">
        <title>The complete genome sequence of Xanthomonas albilineans provides new insights into the reductive genome evolution of the xylem-limited Xanthomonadaceae.</title>
        <authorList>
            <person name="Pieretti I."/>
            <person name="Royer M."/>
            <person name="Barbe V."/>
            <person name="Carrere S."/>
            <person name="Koebnik R."/>
            <person name="Cociancich S."/>
            <person name="Couloux A."/>
            <person name="Darrasse A."/>
            <person name="Gouzy J."/>
            <person name="Jacques M.A."/>
            <person name="Lauber E."/>
            <person name="Manceau C."/>
            <person name="Mangenot S."/>
            <person name="Poussier S."/>
            <person name="Segurens B."/>
            <person name="Szurek B."/>
            <person name="Verdier V."/>
            <person name="Arlat M."/>
            <person name="Rott P."/>
        </authorList>
    </citation>
    <scope>NUCLEOTIDE SEQUENCE [LARGE SCALE GENOMIC DNA]</scope>
    <source>
        <strain evidence="3">GPE PC73 / CFBP 7063</strain>
    </source>
</reference>
<protein>
    <submittedName>
        <fullName evidence="2">Probable xsa-associated protein</fullName>
    </submittedName>
</protein>
<evidence type="ECO:0000256" key="1">
    <source>
        <dbReference type="SAM" id="Phobius"/>
    </source>
</evidence>
<dbReference type="KEGG" id="xal:XALC_1507"/>
<accession>D2UAJ0</accession>
<dbReference type="RefSeq" id="WP_012916015.1">
    <property type="nucleotide sequence ID" value="NC_013722.1"/>
</dbReference>
<organism evidence="2 3">
    <name type="scientific">Xanthomonas albilineans (strain GPE PC73 / CFBP 7063)</name>
    <dbReference type="NCBI Taxonomy" id="380358"/>
    <lineage>
        <taxon>Bacteria</taxon>
        <taxon>Pseudomonadati</taxon>
        <taxon>Pseudomonadota</taxon>
        <taxon>Gammaproteobacteria</taxon>
        <taxon>Lysobacterales</taxon>
        <taxon>Lysobacteraceae</taxon>
        <taxon>Xanthomonas</taxon>
    </lineage>
</organism>
<keyword evidence="1" id="KW-1133">Transmembrane helix</keyword>
<feature type="transmembrane region" description="Helical" evidence="1">
    <location>
        <begin position="12"/>
        <end position="40"/>
    </location>
</feature>
<dbReference type="AlphaFoldDB" id="D2UAJ0"/>
<dbReference type="EMBL" id="FP565176">
    <property type="protein sequence ID" value="CBA16012.1"/>
    <property type="molecule type" value="Genomic_DNA"/>
</dbReference>
<dbReference type="eggNOG" id="COG1196">
    <property type="taxonomic scope" value="Bacteria"/>
</dbReference>
<keyword evidence="1" id="KW-0472">Membrane</keyword>
<dbReference type="STRING" id="380358.XALC_1507"/>
<feature type="transmembrane region" description="Helical" evidence="1">
    <location>
        <begin position="126"/>
        <end position="147"/>
    </location>
</feature>
<proteinExistence type="predicted"/>
<evidence type="ECO:0000313" key="3">
    <source>
        <dbReference type="Proteomes" id="UP000001890"/>
    </source>
</evidence>